<sequence>MTEPTLNPIPDLTPKLDSNIKSLASTASNHLLRMSAPINNVHRTPGKDEHDSPEAKARTSFTEKIKNNLEKMHPSSRSSTSSSNEIEMKSIRSSSSSTRSCSPPRSRTAPKASKPKSKPKPKAQSGTFSDVGRHSNQWLFNNLSITDAVKTLLER</sequence>
<proteinExistence type="predicted"/>
<keyword evidence="3" id="KW-1185">Reference proteome</keyword>
<feature type="compositionally biased region" description="Basic and acidic residues" evidence="1">
    <location>
        <begin position="45"/>
        <end position="73"/>
    </location>
</feature>
<evidence type="ECO:0000313" key="2">
    <source>
        <dbReference type="EMBL" id="KXT15374.1"/>
    </source>
</evidence>
<name>A0A139IL74_9PEZI</name>
<accession>A0A139IL74</accession>
<dbReference type="AlphaFoldDB" id="A0A139IL74"/>
<protein>
    <submittedName>
        <fullName evidence="2">Uncharacterized protein</fullName>
    </submittedName>
</protein>
<evidence type="ECO:0000313" key="3">
    <source>
        <dbReference type="Proteomes" id="UP000073492"/>
    </source>
</evidence>
<dbReference type="Proteomes" id="UP000073492">
    <property type="component" value="Unassembled WGS sequence"/>
</dbReference>
<feature type="compositionally biased region" description="Polar residues" evidence="1">
    <location>
        <begin position="19"/>
        <end position="29"/>
    </location>
</feature>
<dbReference type="EMBL" id="LFZO01000059">
    <property type="protein sequence ID" value="KXT15374.1"/>
    <property type="molecule type" value="Genomic_DNA"/>
</dbReference>
<gene>
    <name evidence="2" type="ORF">AC579_2205</name>
</gene>
<feature type="region of interest" description="Disordered" evidence="1">
    <location>
        <begin position="1"/>
        <end position="140"/>
    </location>
</feature>
<reference evidence="2 3" key="1">
    <citation type="submission" date="2015-07" db="EMBL/GenBank/DDBJ databases">
        <title>Comparative genomics of the Sigatoka disease complex on banana suggests a link between parallel evolutionary changes in Pseudocercospora fijiensis and Pseudocercospora eumusae and increased virulence on the banana host.</title>
        <authorList>
            <person name="Chang T.-C."/>
            <person name="Salvucci A."/>
            <person name="Crous P.W."/>
            <person name="Stergiopoulos I."/>
        </authorList>
    </citation>
    <scope>NUCLEOTIDE SEQUENCE [LARGE SCALE GENOMIC DNA]</scope>
    <source>
        <strain evidence="2 3">CBS 116634</strain>
    </source>
</reference>
<feature type="compositionally biased region" description="Polar residues" evidence="1">
    <location>
        <begin position="124"/>
        <end position="140"/>
    </location>
</feature>
<comment type="caution">
    <text evidence="2">The sequence shown here is derived from an EMBL/GenBank/DDBJ whole genome shotgun (WGS) entry which is preliminary data.</text>
</comment>
<evidence type="ECO:0000256" key="1">
    <source>
        <dbReference type="SAM" id="MobiDB-lite"/>
    </source>
</evidence>
<feature type="compositionally biased region" description="Low complexity" evidence="1">
    <location>
        <begin position="91"/>
        <end position="112"/>
    </location>
</feature>
<organism evidence="2 3">
    <name type="scientific">Pseudocercospora musae</name>
    <dbReference type="NCBI Taxonomy" id="113226"/>
    <lineage>
        <taxon>Eukaryota</taxon>
        <taxon>Fungi</taxon>
        <taxon>Dikarya</taxon>
        <taxon>Ascomycota</taxon>
        <taxon>Pezizomycotina</taxon>
        <taxon>Dothideomycetes</taxon>
        <taxon>Dothideomycetidae</taxon>
        <taxon>Mycosphaerellales</taxon>
        <taxon>Mycosphaerellaceae</taxon>
        <taxon>Pseudocercospora</taxon>
    </lineage>
</organism>